<dbReference type="RefSeq" id="WP_266346153.1">
    <property type="nucleotide sequence ID" value="NZ_JAPKNH010000013.1"/>
</dbReference>
<organism evidence="1 2">
    <name type="scientific">Kaistia terrae</name>
    <dbReference type="NCBI Taxonomy" id="537017"/>
    <lineage>
        <taxon>Bacteria</taxon>
        <taxon>Pseudomonadati</taxon>
        <taxon>Pseudomonadota</taxon>
        <taxon>Alphaproteobacteria</taxon>
        <taxon>Hyphomicrobiales</taxon>
        <taxon>Kaistiaceae</taxon>
        <taxon>Kaistia</taxon>
    </lineage>
</organism>
<dbReference type="EMBL" id="JBHSML010000032">
    <property type="protein sequence ID" value="MFC5519178.1"/>
    <property type="molecule type" value="Genomic_DNA"/>
</dbReference>
<protein>
    <submittedName>
        <fullName evidence="1">Uncharacterized protein</fullName>
    </submittedName>
</protein>
<evidence type="ECO:0000313" key="1">
    <source>
        <dbReference type="EMBL" id="MFC5519178.1"/>
    </source>
</evidence>
<reference evidence="2" key="1">
    <citation type="journal article" date="2019" name="Int. J. Syst. Evol. Microbiol.">
        <title>The Global Catalogue of Microorganisms (GCM) 10K type strain sequencing project: providing services to taxonomists for standard genome sequencing and annotation.</title>
        <authorList>
            <consortium name="The Broad Institute Genomics Platform"/>
            <consortium name="The Broad Institute Genome Sequencing Center for Infectious Disease"/>
            <person name="Wu L."/>
            <person name="Ma J."/>
        </authorList>
    </citation>
    <scope>NUCLEOTIDE SEQUENCE [LARGE SCALE GENOMIC DNA]</scope>
    <source>
        <strain evidence="2">KACC 12633</strain>
    </source>
</reference>
<evidence type="ECO:0000313" key="2">
    <source>
        <dbReference type="Proteomes" id="UP001596150"/>
    </source>
</evidence>
<proteinExistence type="predicted"/>
<keyword evidence="2" id="KW-1185">Reference proteome</keyword>
<sequence length="77" mass="8321">MALITAAEQVALTQAADDMSEIWQQICAAKRLRQPVPRSAIAKLAGIVAVALRITTARAHDEALLAALEAWIQEDLQ</sequence>
<gene>
    <name evidence="1" type="ORF">ACFPP9_25660</name>
</gene>
<comment type="caution">
    <text evidence="1">The sequence shown here is derived from an EMBL/GenBank/DDBJ whole genome shotgun (WGS) entry which is preliminary data.</text>
</comment>
<accession>A0ABW0Q3D6</accession>
<name>A0ABW0Q3D6_9HYPH</name>
<dbReference type="Proteomes" id="UP001596150">
    <property type="component" value="Unassembled WGS sequence"/>
</dbReference>